<dbReference type="AlphaFoldDB" id="A0A6J0PAZ3"/>
<dbReference type="Pfam" id="PF00646">
    <property type="entry name" value="F-box"/>
    <property type="match status" value="1"/>
</dbReference>
<dbReference type="PROSITE" id="PS50181">
    <property type="entry name" value="FBOX"/>
    <property type="match status" value="1"/>
</dbReference>
<name>A0A6J0PAZ3_RAPSA</name>
<dbReference type="KEGG" id="rsz:108863351"/>
<dbReference type="GeneID" id="108863351"/>
<accession>A0A6J0PAZ3</accession>
<dbReference type="Pfam" id="PF08387">
    <property type="entry name" value="FBD"/>
    <property type="match status" value="1"/>
</dbReference>
<dbReference type="RefSeq" id="XP_018493248.1">
    <property type="nucleotide sequence ID" value="XM_018637746.2"/>
</dbReference>
<dbReference type="InterPro" id="IPR050232">
    <property type="entry name" value="FBL13/AtMIF1-like"/>
</dbReference>
<organism evidence="2 3">
    <name type="scientific">Raphanus sativus</name>
    <name type="common">Radish</name>
    <name type="synonym">Raphanus raphanistrum var. sativus</name>
    <dbReference type="NCBI Taxonomy" id="3726"/>
    <lineage>
        <taxon>Eukaryota</taxon>
        <taxon>Viridiplantae</taxon>
        <taxon>Streptophyta</taxon>
        <taxon>Embryophyta</taxon>
        <taxon>Tracheophyta</taxon>
        <taxon>Spermatophyta</taxon>
        <taxon>Magnoliopsida</taxon>
        <taxon>eudicotyledons</taxon>
        <taxon>Gunneridae</taxon>
        <taxon>Pentapetalae</taxon>
        <taxon>rosids</taxon>
        <taxon>malvids</taxon>
        <taxon>Brassicales</taxon>
        <taxon>Brassicaceae</taxon>
        <taxon>Brassiceae</taxon>
        <taxon>Raphanus</taxon>
    </lineage>
</organism>
<dbReference type="Gene3D" id="1.20.1280.50">
    <property type="match status" value="1"/>
</dbReference>
<evidence type="ECO:0000313" key="3">
    <source>
        <dbReference type="RefSeq" id="XP_018493248.1"/>
    </source>
</evidence>
<dbReference type="SUPFAM" id="SSF52058">
    <property type="entry name" value="L domain-like"/>
    <property type="match status" value="1"/>
</dbReference>
<dbReference type="InterPro" id="IPR055411">
    <property type="entry name" value="LRR_FXL15/At3g58940/PEG3-like"/>
</dbReference>
<dbReference type="PANTHER" id="PTHR31900:SF34">
    <property type="entry name" value="EMB|CAB62440.1-RELATED"/>
    <property type="match status" value="1"/>
</dbReference>
<dbReference type="InterPro" id="IPR032675">
    <property type="entry name" value="LRR_dom_sf"/>
</dbReference>
<dbReference type="InterPro" id="IPR006566">
    <property type="entry name" value="FBD"/>
</dbReference>
<dbReference type="Proteomes" id="UP000504610">
    <property type="component" value="Unplaced"/>
</dbReference>
<gene>
    <name evidence="3" type="primary">LOC108863351</name>
</gene>
<reference evidence="3" key="1">
    <citation type="submission" date="2025-08" db="UniProtKB">
        <authorList>
            <consortium name="RefSeq"/>
        </authorList>
    </citation>
    <scope>IDENTIFICATION</scope>
    <source>
        <tissue evidence="3">Leaf</tissue>
    </source>
</reference>
<dbReference type="InterPro" id="IPR053781">
    <property type="entry name" value="F-box_AtFBL13-like"/>
</dbReference>
<keyword evidence="2" id="KW-1185">Reference proteome</keyword>
<dbReference type="SMART" id="SM00579">
    <property type="entry name" value="FBD"/>
    <property type="match status" value="1"/>
</dbReference>
<dbReference type="SUPFAM" id="SSF81383">
    <property type="entry name" value="F-box domain"/>
    <property type="match status" value="1"/>
</dbReference>
<evidence type="ECO:0000313" key="2">
    <source>
        <dbReference type="Proteomes" id="UP000504610"/>
    </source>
</evidence>
<evidence type="ECO:0000259" key="1">
    <source>
        <dbReference type="PROSITE" id="PS50181"/>
    </source>
</evidence>
<dbReference type="InterPro" id="IPR001810">
    <property type="entry name" value="F-box_dom"/>
</dbReference>
<dbReference type="PANTHER" id="PTHR31900">
    <property type="entry name" value="F-BOX/RNI SUPERFAMILY PROTEIN-RELATED"/>
    <property type="match status" value="1"/>
</dbReference>
<dbReference type="CDD" id="cd22160">
    <property type="entry name" value="F-box_AtFBL13-like"/>
    <property type="match status" value="1"/>
</dbReference>
<sequence length="445" mass="51130">MEHKSKIGGESLRNRDAVKEDRLSVLPDDLLLRILSPLRTEDAIYTSFLSKRWRYLCKMVPNLKFDSYYSYAFSEHVYKSLALHKAPFLESLHVKIRHESDASDVGIWIGAALARNVRRLILSVTFINEVVRFPSVLFSWNDTLVFLKLKHCIVLNFPSRVCLVSLRNLHLYFVMFRDEESVCNLLSGCPRLEDLVVYRGSAVDVVTFTIDVPSLQRLTMAEDSPEERDGGGYVINAPSLRYLDVSGFVGREVFLIENLPELVEANVVDVYDIANENIMASLTSATRLCLRLSPLQIKYPTGSIFCQLVSLELCTGKKEWWNLLARMLDSSPKLQILKLVPAYYLRDVDRPVSGKWNQPKCVPECLLLHLETFVWKRFKWQREDEKELATYILQNSICLKKAVFSTKPINPEKLEKLGKRREVINELTCVVRASSNSCHLVFKSE</sequence>
<dbReference type="Gene3D" id="3.80.10.10">
    <property type="entry name" value="Ribonuclease Inhibitor"/>
    <property type="match status" value="1"/>
</dbReference>
<dbReference type="Pfam" id="PF24758">
    <property type="entry name" value="LRR_At5g56370"/>
    <property type="match status" value="1"/>
</dbReference>
<feature type="domain" description="F-box" evidence="1">
    <location>
        <begin position="20"/>
        <end position="72"/>
    </location>
</feature>
<dbReference type="OrthoDB" id="1092183at2759"/>
<protein>
    <submittedName>
        <fullName evidence="3">FBD-associated F-box protein At3g49020-like</fullName>
    </submittedName>
</protein>
<proteinExistence type="predicted"/>
<dbReference type="InterPro" id="IPR036047">
    <property type="entry name" value="F-box-like_dom_sf"/>
</dbReference>